<dbReference type="AlphaFoldDB" id="R9BUJ6"/>
<dbReference type="PANTHER" id="PTHR33516:SF2">
    <property type="entry name" value="LEXA REPRESSOR-RELATED"/>
    <property type="match status" value="1"/>
</dbReference>
<dbReference type="InterPro" id="IPR015927">
    <property type="entry name" value="Peptidase_S24_S26A/B/C"/>
</dbReference>
<keyword evidence="6 12" id="KW-0068">Autocatalytic cleavage</keyword>
<keyword evidence="5 12" id="KW-0378">Hydrolase</keyword>
<dbReference type="Pfam" id="PF00717">
    <property type="entry name" value="Peptidase_S24"/>
    <property type="match status" value="1"/>
</dbReference>
<evidence type="ECO:0000313" key="15">
    <source>
        <dbReference type="Proteomes" id="UP000013988"/>
    </source>
</evidence>
<evidence type="ECO:0000256" key="11">
    <source>
        <dbReference type="ARBA" id="ARBA00023236"/>
    </source>
</evidence>
<dbReference type="GO" id="GO:0006260">
    <property type="term" value="P:DNA replication"/>
    <property type="evidence" value="ECO:0007669"/>
    <property type="project" value="UniProtKB-KW"/>
</dbReference>
<dbReference type="PATRIC" id="fig|1202534.3.peg.3132"/>
<dbReference type="InterPro" id="IPR036286">
    <property type="entry name" value="LexA/Signal_pep-like_sf"/>
</dbReference>
<dbReference type="PRINTS" id="PR00726">
    <property type="entry name" value="LEXASERPTASE"/>
</dbReference>
<keyword evidence="10" id="KW-0234">DNA repair</keyword>
<comment type="similarity">
    <text evidence="1 12">Belongs to the peptidase S24 family.</text>
</comment>
<dbReference type="InterPro" id="IPR050077">
    <property type="entry name" value="LexA_repressor"/>
</dbReference>
<dbReference type="InterPro" id="IPR039418">
    <property type="entry name" value="LexA-like"/>
</dbReference>
<dbReference type="InterPro" id="IPR027417">
    <property type="entry name" value="P-loop_NTPase"/>
</dbReference>
<evidence type="ECO:0000256" key="7">
    <source>
        <dbReference type="ARBA" id="ARBA00023015"/>
    </source>
</evidence>
<keyword evidence="11" id="KW-0742">SOS response</keyword>
<dbReference type="Proteomes" id="UP000013988">
    <property type="component" value="Unassembled WGS sequence"/>
</dbReference>
<keyword evidence="3" id="KW-0235">DNA replication</keyword>
<feature type="domain" description="Peptidase S24/S26A/S26B/S26C" evidence="13">
    <location>
        <begin position="355"/>
        <end position="470"/>
    </location>
</feature>
<keyword evidence="4" id="KW-0227">DNA damage</keyword>
<accession>R9BUJ6</accession>
<gene>
    <name evidence="14" type="ORF">A500_15810</name>
</gene>
<dbReference type="EMBL" id="ASRV01000187">
    <property type="protein sequence ID" value="EOR20702.1"/>
    <property type="molecule type" value="Genomic_DNA"/>
</dbReference>
<dbReference type="GO" id="GO:0006281">
    <property type="term" value="P:DNA repair"/>
    <property type="evidence" value="ECO:0007669"/>
    <property type="project" value="UniProtKB-KW"/>
</dbReference>
<dbReference type="InterPro" id="IPR006200">
    <property type="entry name" value="LexA"/>
</dbReference>
<dbReference type="CDD" id="cd06529">
    <property type="entry name" value="S24_LexA-like"/>
    <property type="match status" value="1"/>
</dbReference>
<evidence type="ECO:0000256" key="5">
    <source>
        <dbReference type="ARBA" id="ARBA00022801"/>
    </source>
</evidence>
<keyword evidence="9" id="KW-0804">Transcription</keyword>
<evidence type="ECO:0000256" key="9">
    <source>
        <dbReference type="ARBA" id="ARBA00023163"/>
    </source>
</evidence>
<reference evidence="14 15" key="1">
    <citation type="submission" date="2013-03" db="EMBL/GenBank/DDBJ databases">
        <title>Whole genome shotgun sequencing of Clostridium sartagoforme AAU1.</title>
        <authorList>
            <person name="Joshi C.G."/>
            <person name="Duggirala S.M."/>
            <person name="Nathani N.M."/>
            <person name="Bhatt V.D."/>
            <person name="Patel A.K."/>
            <person name="Pandya P.R."/>
            <person name="KaPatel J.A."/>
        </authorList>
    </citation>
    <scope>NUCLEOTIDE SEQUENCE [LARGE SCALE GENOMIC DNA]</scope>
    <source>
        <strain evidence="14 15">AAU1</strain>
    </source>
</reference>
<evidence type="ECO:0000256" key="8">
    <source>
        <dbReference type="ARBA" id="ARBA00023125"/>
    </source>
</evidence>
<comment type="caution">
    <text evidence="14">The sequence shown here is derived from an EMBL/GenBank/DDBJ whole genome shotgun (WGS) entry which is preliminary data.</text>
</comment>
<keyword evidence="2" id="KW-0678">Repressor</keyword>
<organism evidence="14 15">
    <name type="scientific">Clostridium sartagoforme AAU1</name>
    <dbReference type="NCBI Taxonomy" id="1202534"/>
    <lineage>
        <taxon>Bacteria</taxon>
        <taxon>Bacillati</taxon>
        <taxon>Bacillota</taxon>
        <taxon>Clostridia</taxon>
        <taxon>Eubacteriales</taxon>
        <taxon>Clostridiaceae</taxon>
        <taxon>Clostridium</taxon>
    </lineage>
</organism>
<proteinExistence type="inferred from homology"/>
<keyword evidence="15" id="KW-1185">Reference proteome</keyword>
<dbReference type="NCBIfam" id="TIGR00498">
    <property type="entry name" value="lexA"/>
    <property type="match status" value="1"/>
</dbReference>
<evidence type="ECO:0000256" key="1">
    <source>
        <dbReference type="ARBA" id="ARBA00007484"/>
    </source>
</evidence>
<dbReference type="GO" id="GO:0045892">
    <property type="term" value="P:negative regulation of DNA-templated transcription"/>
    <property type="evidence" value="ECO:0007669"/>
    <property type="project" value="InterPro"/>
</dbReference>
<protein>
    <submittedName>
        <fullName evidence="14">p-loop ATPase domain fused to LexA-like protein</fullName>
    </submittedName>
</protein>
<sequence>MKVMDFSNIQHRFINHKNSGYQMLKGNEGTGKSTASIYKTINLENNYCIYEEDKILLVTSNYTKAYEAIELYKKESSENYFYSLFSLEKDRVNIVSIEELIDTYSKAFRRKKGLAMQVIDKIKSLEILKDLEDEILLFHKKSKFLQKVTIEFVLEEILWIKASNLSKKEYLEVDRKGRGGRIKKSSYTREAIYKIKDLYNDKLIAKGYMDEYDHVLYAILYINNHGGLYSHIILDDMEKFTKGEIDFIKAIYKNMAHSSFIFVLNNELNNKENSWMIKGRKVNTLGVDVKGKSFNFKIKYEEEKKKQVNTVEKYRYINLKNKGIIEFNIDTASNKKEIFEGNDICYNENELEDIPMFNNIAAGTPIEINDNIEGNFYIPKYWLERGKDIFILRVKGDSMVEKDICDGDLVVIKKQGTANHNEIVAASLDGEATLKTLNLNGDSPKLMPANSLYAPINLENKEVNILGVAIGIIKQDLSHN</sequence>
<dbReference type="PANTHER" id="PTHR33516">
    <property type="entry name" value="LEXA REPRESSOR"/>
    <property type="match status" value="1"/>
</dbReference>
<dbReference type="Gene3D" id="2.10.109.10">
    <property type="entry name" value="Umud Fragment, subunit A"/>
    <property type="match status" value="1"/>
</dbReference>
<evidence type="ECO:0000256" key="6">
    <source>
        <dbReference type="ARBA" id="ARBA00022813"/>
    </source>
</evidence>
<dbReference type="GO" id="GO:0009432">
    <property type="term" value="P:SOS response"/>
    <property type="evidence" value="ECO:0007669"/>
    <property type="project" value="UniProtKB-KW"/>
</dbReference>
<keyword evidence="7" id="KW-0805">Transcription regulation</keyword>
<name>R9BUJ6_9CLOT</name>
<evidence type="ECO:0000313" key="14">
    <source>
        <dbReference type="EMBL" id="EOR20702.1"/>
    </source>
</evidence>
<evidence type="ECO:0000256" key="3">
    <source>
        <dbReference type="ARBA" id="ARBA00022705"/>
    </source>
</evidence>
<evidence type="ECO:0000256" key="2">
    <source>
        <dbReference type="ARBA" id="ARBA00022491"/>
    </source>
</evidence>
<dbReference type="GO" id="GO:0003677">
    <property type="term" value="F:DNA binding"/>
    <property type="evidence" value="ECO:0007669"/>
    <property type="project" value="UniProtKB-KW"/>
</dbReference>
<dbReference type="GO" id="GO:0004252">
    <property type="term" value="F:serine-type endopeptidase activity"/>
    <property type="evidence" value="ECO:0007669"/>
    <property type="project" value="InterPro"/>
</dbReference>
<dbReference type="SUPFAM" id="SSF51306">
    <property type="entry name" value="LexA/Signal peptidase"/>
    <property type="match status" value="1"/>
</dbReference>
<evidence type="ECO:0000256" key="12">
    <source>
        <dbReference type="RuleBase" id="RU003991"/>
    </source>
</evidence>
<evidence type="ECO:0000256" key="4">
    <source>
        <dbReference type="ARBA" id="ARBA00022763"/>
    </source>
</evidence>
<dbReference type="SUPFAM" id="SSF52540">
    <property type="entry name" value="P-loop containing nucleoside triphosphate hydrolases"/>
    <property type="match status" value="1"/>
</dbReference>
<evidence type="ECO:0000256" key="10">
    <source>
        <dbReference type="ARBA" id="ARBA00023204"/>
    </source>
</evidence>
<evidence type="ECO:0000259" key="13">
    <source>
        <dbReference type="Pfam" id="PF00717"/>
    </source>
</evidence>
<dbReference type="InterPro" id="IPR006197">
    <property type="entry name" value="Peptidase_S24_LexA"/>
</dbReference>
<keyword evidence="8" id="KW-0238">DNA-binding</keyword>